<evidence type="ECO:0000313" key="4">
    <source>
        <dbReference type="Proteomes" id="UP000015106"/>
    </source>
</evidence>
<proteinExistence type="predicted"/>
<feature type="chain" id="PRO_5035786869" evidence="2">
    <location>
        <begin position="23"/>
        <end position="317"/>
    </location>
</feature>
<keyword evidence="2" id="KW-0732">Signal</keyword>
<reference evidence="3" key="2">
    <citation type="submission" date="2018-03" db="EMBL/GenBank/DDBJ databases">
        <title>The Triticum urartu genome reveals the dynamic nature of wheat genome evolution.</title>
        <authorList>
            <person name="Ling H."/>
            <person name="Ma B."/>
            <person name="Shi X."/>
            <person name="Liu H."/>
            <person name="Dong L."/>
            <person name="Sun H."/>
            <person name="Cao Y."/>
            <person name="Gao Q."/>
            <person name="Zheng S."/>
            <person name="Li Y."/>
            <person name="Yu Y."/>
            <person name="Du H."/>
            <person name="Qi M."/>
            <person name="Li Y."/>
            <person name="Yu H."/>
            <person name="Cui Y."/>
            <person name="Wang N."/>
            <person name="Chen C."/>
            <person name="Wu H."/>
            <person name="Zhao Y."/>
            <person name="Zhang J."/>
            <person name="Li Y."/>
            <person name="Zhou W."/>
            <person name="Zhang B."/>
            <person name="Hu W."/>
            <person name="Eijk M."/>
            <person name="Tang J."/>
            <person name="Witsenboer H."/>
            <person name="Zhao S."/>
            <person name="Li Z."/>
            <person name="Zhang A."/>
            <person name="Wang D."/>
            <person name="Liang C."/>
        </authorList>
    </citation>
    <scope>NUCLEOTIDE SEQUENCE [LARGE SCALE GENOMIC DNA]</scope>
    <source>
        <strain evidence="3">cv. G1812</strain>
    </source>
</reference>
<sequence>MNGMGWMDGWTLVLVGFASVRASDRSSPTGRRRLEVEHLPDQLRVEGRHPLQRALEVRRRQHPLRRPVRRRRRRLGRRGALGDDGARGRRRRRGGLGALGIAVLLLLGLLAQPPGARALAGHADADGLDLGVDGVAELAEGVGEARVVGAVHDAGEVEARVLAAEPVGGAVVGVRGGLGRVVGAEPDAHPVLRQPDLRHPLAPLPLPHTAVHLPPRRRRRRVLRRRAWKGKRVTRRGAGCRRKMVVRLRGGEAAEELALAVVDAGAERRDGDRRREVGEDGVERGGAAGGEQEGGHRGAHLPREAGRGQRAEAGVHG</sequence>
<evidence type="ECO:0000256" key="2">
    <source>
        <dbReference type="SAM" id="SignalP"/>
    </source>
</evidence>
<evidence type="ECO:0000313" key="3">
    <source>
        <dbReference type="EnsemblPlants" id="TuG1812G0100004494.01.T01.cds374205"/>
    </source>
</evidence>
<accession>A0A8R7K4N2</accession>
<feature type="region of interest" description="Disordered" evidence="1">
    <location>
        <begin position="267"/>
        <end position="317"/>
    </location>
</feature>
<feature type="compositionally biased region" description="Basic and acidic residues" evidence="1">
    <location>
        <begin position="293"/>
        <end position="317"/>
    </location>
</feature>
<dbReference type="Gramene" id="TuG1812G0100004494.01.T01">
    <property type="protein sequence ID" value="TuG1812G0100004494.01.T01.cds374205"/>
    <property type="gene ID" value="TuG1812G0100004494.01"/>
</dbReference>
<protein>
    <submittedName>
        <fullName evidence="3">Uncharacterized protein</fullName>
    </submittedName>
</protein>
<reference evidence="4" key="1">
    <citation type="journal article" date="2013" name="Nature">
        <title>Draft genome of the wheat A-genome progenitor Triticum urartu.</title>
        <authorList>
            <person name="Ling H.Q."/>
            <person name="Zhao S."/>
            <person name="Liu D."/>
            <person name="Wang J."/>
            <person name="Sun H."/>
            <person name="Zhang C."/>
            <person name="Fan H."/>
            <person name="Li D."/>
            <person name="Dong L."/>
            <person name="Tao Y."/>
            <person name="Gao C."/>
            <person name="Wu H."/>
            <person name="Li Y."/>
            <person name="Cui Y."/>
            <person name="Guo X."/>
            <person name="Zheng S."/>
            <person name="Wang B."/>
            <person name="Yu K."/>
            <person name="Liang Q."/>
            <person name="Yang W."/>
            <person name="Lou X."/>
            <person name="Chen J."/>
            <person name="Feng M."/>
            <person name="Jian J."/>
            <person name="Zhang X."/>
            <person name="Luo G."/>
            <person name="Jiang Y."/>
            <person name="Liu J."/>
            <person name="Wang Z."/>
            <person name="Sha Y."/>
            <person name="Zhang B."/>
            <person name="Wu H."/>
            <person name="Tang D."/>
            <person name="Shen Q."/>
            <person name="Xue P."/>
            <person name="Zou S."/>
            <person name="Wang X."/>
            <person name="Liu X."/>
            <person name="Wang F."/>
            <person name="Yang Y."/>
            <person name="An X."/>
            <person name="Dong Z."/>
            <person name="Zhang K."/>
            <person name="Zhang X."/>
            <person name="Luo M.C."/>
            <person name="Dvorak J."/>
            <person name="Tong Y."/>
            <person name="Wang J."/>
            <person name="Yang H."/>
            <person name="Li Z."/>
            <person name="Wang D."/>
            <person name="Zhang A."/>
            <person name="Wang J."/>
        </authorList>
    </citation>
    <scope>NUCLEOTIDE SEQUENCE</scope>
    <source>
        <strain evidence="4">cv. G1812</strain>
    </source>
</reference>
<feature type="region of interest" description="Disordered" evidence="1">
    <location>
        <begin position="65"/>
        <end position="89"/>
    </location>
</feature>
<dbReference type="AlphaFoldDB" id="A0A8R7K4N2"/>
<name>A0A8R7K4N2_TRIUA</name>
<feature type="signal peptide" evidence="2">
    <location>
        <begin position="1"/>
        <end position="22"/>
    </location>
</feature>
<dbReference type="Proteomes" id="UP000015106">
    <property type="component" value="Chromosome 1"/>
</dbReference>
<evidence type="ECO:0000256" key="1">
    <source>
        <dbReference type="SAM" id="MobiDB-lite"/>
    </source>
</evidence>
<dbReference type="EnsemblPlants" id="TuG1812G0100004494.01.T01">
    <property type="protein sequence ID" value="TuG1812G0100004494.01.T01.cds374205"/>
    <property type="gene ID" value="TuG1812G0100004494.01"/>
</dbReference>
<reference evidence="3" key="3">
    <citation type="submission" date="2022-06" db="UniProtKB">
        <authorList>
            <consortium name="EnsemblPlants"/>
        </authorList>
    </citation>
    <scope>IDENTIFICATION</scope>
</reference>
<keyword evidence="4" id="KW-1185">Reference proteome</keyword>
<feature type="compositionally biased region" description="Basic and acidic residues" evidence="1">
    <location>
        <begin position="267"/>
        <end position="283"/>
    </location>
</feature>
<organism evidence="3 4">
    <name type="scientific">Triticum urartu</name>
    <name type="common">Red wild einkorn</name>
    <name type="synonym">Crithodium urartu</name>
    <dbReference type="NCBI Taxonomy" id="4572"/>
    <lineage>
        <taxon>Eukaryota</taxon>
        <taxon>Viridiplantae</taxon>
        <taxon>Streptophyta</taxon>
        <taxon>Embryophyta</taxon>
        <taxon>Tracheophyta</taxon>
        <taxon>Spermatophyta</taxon>
        <taxon>Magnoliopsida</taxon>
        <taxon>Liliopsida</taxon>
        <taxon>Poales</taxon>
        <taxon>Poaceae</taxon>
        <taxon>BOP clade</taxon>
        <taxon>Pooideae</taxon>
        <taxon>Triticodae</taxon>
        <taxon>Triticeae</taxon>
        <taxon>Triticinae</taxon>
        <taxon>Triticum</taxon>
    </lineage>
</organism>
<feature type="compositionally biased region" description="Basic residues" evidence="1">
    <location>
        <begin position="65"/>
        <end position="77"/>
    </location>
</feature>